<evidence type="ECO:0000256" key="1">
    <source>
        <dbReference type="PROSITE-ProRule" id="PRU00047"/>
    </source>
</evidence>
<evidence type="ECO:0000259" key="2">
    <source>
        <dbReference type="PROSITE" id="PS50158"/>
    </source>
</evidence>
<evidence type="ECO:0000313" key="4">
    <source>
        <dbReference type="Proteomes" id="UP000050761"/>
    </source>
</evidence>
<keyword evidence="1" id="KW-0479">Metal-binding</keyword>
<reference evidence="5" key="2">
    <citation type="submission" date="2019-09" db="UniProtKB">
        <authorList>
            <consortium name="WormBaseParasite"/>
        </authorList>
    </citation>
    <scope>IDENTIFICATION</scope>
</reference>
<evidence type="ECO:0000313" key="3">
    <source>
        <dbReference type="EMBL" id="VDP55394.1"/>
    </source>
</evidence>
<dbReference type="EMBL" id="UZAH01039094">
    <property type="protein sequence ID" value="VDP55394.1"/>
    <property type="molecule type" value="Genomic_DNA"/>
</dbReference>
<dbReference type="PROSITE" id="PS50158">
    <property type="entry name" value="ZF_CCHC"/>
    <property type="match status" value="1"/>
</dbReference>
<dbReference type="GO" id="GO:0019899">
    <property type="term" value="F:enzyme binding"/>
    <property type="evidence" value="ECO:0007669"/>
    <property type="project" value="UniProtKB-ARBA"/>
</dbReference>
<dbReference type="AlphaFoldDB" id="A0A183GTN6"/>
<dbReference type="GO" id="GO:0005737">
    <property type="term" value="C:cytoplasm"/>
    <property type="evidence" value="ECO:0007669"/>
    <property type="project" value="UniProtKB-ARBA"/>
</dbReference>
<dbReference type="GO" id="GO:0003676">
    <property type="term" value="F:nucleic acid binding"/>
    <property type="evidence" value="ECO:0007669"/>
    <property type="project" value="InterPro"/>
</dbReference>
<evidence type="ECO:0000313" key="5">
    <source>
        <dbReference type="WBParaSite" id="HPBE_0002605601-mRNA-1"/>
    </source>
</evidence>
<dbReference type="OrthoDB" id="6154445at2759"/>
<dbReference type="InterPro" id="IPR036875">
    <property type="entry name" value="Znf_CCHC_sf"/>
</dbReference>
<dbReference type="WBParaSite" id="HPBE_0002605601-mRNA-1">
    <property type="protein sequence ID" value="HPBE_0002605601-mRNA-1"/>
    <property type="gene ID" value="HPBE_0002605601"/>
</dbReference>
<name>A0A183GTN6_HELPZ</name>
<accession>A0A3P8FCF0</accession>
<reference evidence="3 4" key="1">
    <citation type="submission" date="2018-11" db="EMBL/GenBank/DDBJ databases">
        <authorList>
            <consortium name="Pathogen Informatics"/>
        </authorList>
    </citation>
    <scope>NUCLEOTIDE SEQUENCE [LARGE SCALE GENOMIC DNA]</scope>
</reference>
<gene>
    <name evidence="3" type="ORF">HPBE_LOCUS26055</name>
</gene>
<sequence length="253" mass="28293">MSSQEAQPVAIDDLIRLSRAEYDELQSRAAGSIITESPTAAAAAAPRITSPVCMEAELFQSTSSASSNSKPVFSKPGLEKQFEFNSEVLSLIAPVAVYAPEDFRTKESLMKAITLLTQRNELLTVADKDPDVWQHFDTYSKAQSMKISHPFLADYLMNKKAEEKKTHPKASAWKRSFSYGQRTSQPFRAGGATWALAPPSDFQFNPYPQQQRMQYPGAGFKAPQERSRARQMCFDCGRFGHFKNECRSSKSNK</sequence>
<keyword evidence="4" id="KW-1185">Reference proteome</keyword>
<protein>
    <submittedName>
        <fullName evidence="5">CCHC-type domain-containing protein</fullName>
    </submittedName>
</protein>
<keyword evidence="1" id="KW-0863">Zinc-finger</keyword>
<feature type="domain" description="CCHC-type" evidence="2">
    <location>
        <begin position="233"/>
        <end position="248"/>
    </location>
</feature>
<dbReference type="InterPro" id="IPR001878">
    <property type="entry name" value="Znf_CCHC"/>
</dbReference>
<keyword evidence="1" id="KW-0862">Zinc</keyword>
<dbReference type="Proteomes" id="UP000050761">
    <property type="component" value="Unassembled WGS sequence"/>
</dbReference>
<dbReference type="SUPFAM" id="SSF57756">
    <property type="entry name" value="Retrovirus zinc finger-like domains"/>
    <property type="match status" value="1"/>
</dbReference>
<organism evidence="4 5">
    <name type="scientific">Heligmosomoides polygyrus</name>
    <name type="common">Parasitic roundworm</name>
    <dbReference type="NCBI Taxonomy" id="6339"/>
    <lineage>
        <taxon>Eukaryota</taxon>
        <taxon>Metazoa</taxon>
        <taxon>Ecdysozoa</taxon>
        <taxon>Nematoda</taxon>
        <taxon>Chromadorea</taxon>
        <taxon>Rhabditida</taxon>
        <taxon>Rhabditina</taxon>
        <taxon>Rhabditomorpha</taxon>
        <taxon>Strongyloidea</taxon>
        <taxon>Heligmosomidae</taxon>
        <taxon>Heligmosomoides</taxon>
    </lineage>
</organism>
<proteinExistence type="predicted"/>
<dbReference type="GO" id="GO:0008270">
    <property type="term" value="F:zinc ion binding"/>
    <property type="evidence" value="ECO:0007669"/>
    <property type="project" value="UniProtKB-KW"/>
</dbReference>
<accession>A0A183GTN6</accession>